<keyword evidence="2" id="KW-0812">Transmembrane</keyword>
<keyword evidence="2" id="KW-0472">Membrane</keyword>
<organism evidence="3 4">
    <name type="scientific">Tachysurus vachellii</name>
    <name type="common">Darkbarbel catfish</name>
    <name type="synonym">Pelteobagrus vachellii</name>
    <dbReference type="NCBI Taxonomy" id="175792"/>
    <lineage>
        <taxon>Eukaryota</taxon>
        <taxon>Metazoa</taxon>
        <taxon>Chordata</taxon>
        <taxon>Craniata</taxon>
        <taxon>Vertebrata</taxon>
        <taxon>Euteleostomi</taxon>
        <taxon>Actinopterygii</taxon>
        <taxon>Neopterygii</taxon>
        <taxon>Teleostei</taxon>
        <taxon>Ostariophysi</taxon>
        <taxon>Siluriformes</taxon>
        <taxon>Bagridae</taxon>
        <taxon>Tachysurus</taxon>
    </lineage>
</organism>
<protein>
    <submittedName>
        <fullName evidence="3">Uncharacterized protein</fullName>
    </submittedName>
</protein>
<feature type="transmembrane region" description="Helical" evidence="2">
    <location>
        <begin position="101"/>
        <end position="125"/>
    </location>
</feature>
<sequence length="206" mass="23063">MSAMSQNITKFCDEIKFGNKFNYTSGHSYNTDCEPTWYAQNGTSIGDEMSLVLDTCLLLVQLVIRCLRSQNKYEYVFQVTNRITSIGVTESTKTDDHSNNYLWLLVLLVLLVPLVALIALIVYLVRRKRKQDCSLKCDVENAAKEEVQALNGHPNGSPKRDGGNEDNPNSNAVTIPMNSIKPQNEEEDEAPHSHALVNGHVHMTHG</sequence>
<feature type="region of interest" description="Disordered" evidence="1">
    <location>
        <begin position="146"/>
        <end position="176"/>
    </location>
</feature>
<dbReference type="EMBL" id="JAVHJS010000003">
    <property type="protein sequence ID" value="KAK2864823.1"/>
    <property type="molecule type" value="Genomic_DNA"/>
</dbReference>
<evidence type="ECO:0000313" key="4">
    <source>
        <dbReference type="Proteomes" id="UP001187315"/>
    </source>
</evidence>
<evidence type="ECO:0000313" key="3">
    <source>
        <dbReference type="EMBL" id="KAK2864823.1"/>
    </source>
</evidence>
<comment type="caution">
    <text evidence="3">The sequence shown here is derived from an EMBL/GenBank/DDBJ whole genome shotgun (WGS) entry which is preliminary data.</text>
</comment>
<reference evidence="3" key="1">
    <citation type="submission" date="2023-08" db="EMBL/GenBank/DDBJ databases">
        <title>Pelteobagrus vachellii genome.</title>
        <authorList>
            <person name="Liu H."/>
        </authorList>
    </citation>
    <scope>NUCLEOTIDE SEQUENCE</scope>
    <source>
        <strain evidence="3">PRFRI_2022a</strain>
        <tissue evidence="3">Muscle</tissue>
    </source>
</reference>
<dbReference type="Proteomes" id="UP001187315">
    <property type="component" value="Unassembled WGS sequence"/>
</dbReference>
<name>A0AA88T6E5_TACVA</name>
<dbReference type="AlphaFoldDB" id="A0AA88T6E5"/>
<accession>A0AA88T6E5</accession>
<evidence type="ECO:0000256" key="1">
    <source>
        <dbReference type="SAM" id="MobiDB-lite"/>
    </source>
</evidence>
<keyword evidence="2" id="KW-1133">Transmembrane helix</keyword>
<gene>
    <name evidence="3" type="ORF">Q7C36_003977</name>
</gene>
<feature type="compositionally biased region" description="Polar residues" evidence="1">
    <location>
        <begin position="166"/>
        <end position="176"/>
    </location>
</feature>
<evidence type="ECO:0000256" key="2">
    <source>
        <dbReference type="SAM" id="Phobius"/>
    </source>
</evidence>
<keyword evidence="4" id="KW-1185">Reference proteome</keyword>
<proteinExistence type="predicted"/>